<evidence type="ECO:0000256" key="3">
    <source>
        <dbReference type="ARBA" id="ARBA00012438"/>
    </source>
</evidence>
<keyword evidence="8" id="KW-0812">Transmembrane</keyword>
<dbReference type="SUPFAM" id="SSF158472">
    <property type="entry name" value="HAMP domain-like"/>
    <property type="match status" value="1"/>
</dbReference>
<dbReference type="InterPro" id="IPR003594">
    <property type="entry name" value="HATPase_dom"/>
</dbReference>
<keyword evidence="7" id="KW-0175">Coiled coil</keyword>
<dbReference type="SUPFAM" id="SSF55874">
    <property type="entry name" value="ATPase domain of HSP90 chaperone/DNA topoisomerase II/histidine kinase"/>
    <property type="match status" value="1"/>
</dbReference>
<evidence type="ECO:0000256" key="5">
    <source>
        <dbReference type="ARBA" id="ARBA00022679"/>
    </source>
</evidence>
<dbReference type="GO" id="GO:0005524">
    <property type="term" value="F:ATP binding"/>
    <property type="evidence" value="ECO:0007669"/>
    <property type="project" value="UniProtKB-KW"/>
</dbReference>
<name>A0ABW4QZV1_9BACT</name>
<evidence type="ECO:0000256" key="7">
    <source>
        <dbReference type="SAM" id="Coils"/>
    </source>
</evidence>
<keyword evidence="12" id="KW-1185">Reference proteome</keyword>
<dbReference type="InterPro" id="IPR005467">
    <property type="entry name" value="His_kinase_dom"/>
</dbReference>
<keyword evidence="8" id="KW-0472">Membrane</keyword>
<comment type="subcellular location">
    <subcellularLocation>
        <location evidence="2">Membrane</location>
    </subcellularLocation>
</comment>
<dbReference type="Gene3D" id="6.10.340.10">
    <property type="match status" value="1"/>
</dbReference>
<feature type="domain" description="HAMP" evidence="10">
    <location>
        <begin position="194"/>
        <end position="246"/>
    </location>
</feature>
<dbReference type="PRINTS" id="PR00344">
    <property type="entry name" value="BCTRLSENSOR"/>
</dbReference>
<dbReference type="EC" id="2.7.13.3" evidence="3"/>
<keyword evidence="8" id="KW-1133">Transmembrane helix</keyword>
<feature type="coiled-coil region" evidence="7">
    <location>
        <begin position="259"/>
        <end position="286"/>
    </location>
</feature>
<dbReference type="Gene3D" id="3.30.565.10">
    <property type="entry name" value="Histidine kinase-like ATPase, C-terminal domain"/>
    <property type="match status" value="1"/>
</dbReference>
<proteinExistence type="predicted"/>
<evidence type="ECO:0000259" key="10">
    <source>
        <dbReference type="PROSITE" id="PS50885"/>
    </source>
</evidence>
<dbReference type="Pfam" id="PF00672">
    <property type="entry name" value="HAMP"/>
    <property type="match status" value="1"/>
</dbReference>
<keyword evidence="6" id="KW-0418">Kinase</keyword>
<dbReference type="InterPro" id="IPR036890">
    <property type="entry name" value="HATPase_C_sf"/>
</dbReference>
<dbReference type="SMART" id="SM00387">
    <property type="entry name" value="HATPase_c"/>
    <property type="match status" value="1"/>
</dbReference>
<comment type="caution">
    <text evidence="11">The sequence shown here is derived from an EMBL/GenBank/DDBJ whole genome shotgun (WGS) entry which is preliminary data.</text>
</comment>
<gene>
    <name evidence="11" type="ORF">ACFSDX_19645</name>
</gene>
<dbReference type="PANTHER" id="PTHR43065:SF42">
    <property type="entry name" value="TWO-COMPONENT SENSOR PPRA"/>
    <property type="match status" value="1"/>
</dbReference>
<comment type="catalytic activity">
    <reaction evidence="1">
        <text>ATP + protein L-histidine = ADP + protein N-phospho-L-histidine.</text>
        <dbReference type="EC" id="2.7.13.3"/>
    </reaction>
</comment>
<evidence type="ECO:0000256" key="2">
    <source>
        <dbReference type="ARBA" id="ARBA00004370"/>
    </source>
</evidence>
<keyword evidence="11" id="KW-0547">Nucleotide-binding</keyword>
<reference evidence="12" key="1">
    <citation type="journal article" date="2019" name="Int. J. Syst. Evol. Microbiol.">
        <title>The Global Catalogue of Microorganisms (GCM) 10K type strain sequencing project: providing services to taxonomists for standard genome sequencing and annotation.</title>
        <authorList>
            <consortium name="The Broad Institute Genomics Platform"/>
            <consortium name="The Broad Institute Genome Sequencing Center for Infectious Disease"/>
            <person name="Wu L."/>
            <person name="Ma J."/>
        </authorList>
    </citation>
    <scope>NUCLEOTIDE SEQUENCE [LARGE SCALE GENOMIC DNA]</scope>
    <source>
        <strain evidence="12">CGMCC 1.15795</strain>
    </source>
</reference>
<dbReference type="EMBL" id="JBHUFD010000018">
    <property type="protein sequence ID" value="MFD1874661.1"/>
    <property type="molecule type" value="Genomic_DNA"/>
</dbReference>
<dbReference type="InterPro" id="IPR003660">
    <property type="entry name" value="HAMP_dom"/>
</dbReference>
<feature type="domain" description="Histidine kinase" evidence="9">
    <location>
        <begin position="298"/>
        <end position="542"/>
    </location>
</feature>
<dbReference type="Gene3D" id="1.10.287.130">
    <property type="match status" value="1"/>
</dbReference>
<dbReference type="RefSeq" id="WP_382316656.1">
    <property type="nucleotide sequence ID" value="NZ_JBHUFD010000018.1"/>
</dbReference>
<feature type="transmembrane region" description="Helical" evidence="8">
    <location>
        <begin position="22"/>
        <end position="41"/>
    </location>
</feature>
<evidence type="ECO:0000256" key="4">
    <source>
        <dbReference type="ARBA" id="ARBA00022553"/>
    </source>
</evidence>
<dbReference type="SMART" id="SM00304">
    <property type="entry name" value="HAMP"/>
    <property type="match status" value="1"/>
</dbReference>
<feature type="transmembrane region" description="Helical" evidence="8">
    <location>
        <begin position="175"/>
        <end position="193"/>
    </location>
</feature>
<dbReference type="InterPro" id="IPR004358">
    <property type="entry name" value="Sig_transdc_His_kin-like_C"/>
</dbReference>
<protein>
    <recommendedName>
        <fullName evidence="3">histidine kinase</fullName>
        <ecNumber evidence="3">2.7.13.3</ecNumber>
    </recommendedName>
</protein>
<evidence type="ECO:0000256" key="6">
    <source>
        <dbReference type="ARBA" id="ARBA00022777"/>
    </source>
</evidence>
<organism evidence="11 12">
    <name type="scientific">Hymenobacter bucti</name>
    <dbReference type="NCBI Taxonomy" id="1844114"/>
    <lineage>
        <taxon>Bacteria</taxon>
        <taxon>Pseudomonadati</taxon>
        <taxon>Bacteroidota</taxon>
        <taxon>Cytophagia</taxon>
        <taxon>Cytophagales</taxon>
        <taxon>Hymenobacteraceae</taxon>
        <taxon>Hymenobacter</taxon>
    </lineage>
</organism>
<dbReference type="CDD" id="cd06225">
    <property type="entry name" value="HAMP"/>
    <property type="match status" value="1"/>
</dbReference>
<accession>A0ABW4QZV1</accession>
<evidence type="ECO:0000256" key="8">
    <source>
        <dbReference type="SAM" id="Phobius"/>
    </source>
</evidence>
<keyword evidence="4" id="KW-0597">Phosphoprotein</keyword>
<dbReference type="Proteomes" id="UP001597197">
    <property type="component" value="Unassembled WGS sequence"/>
</dbReference>
<sequence>MLNKLLLSQSIRRARITLKTKIWMTVTSIVLLFSFFVLFYLPAIQEKYLLSNFNKEVQNHANTVALGVKIAMTEQNFQGVQTAMDFVKKDPLLQSVSLLQTDTTWNKNHSKLKVNRSIFKTYPEKKKIDVNAESTDSVVIKRAPFSTPMMKGEIVIASSTKDIIQSKKQIRITSLLFSFLVFSIGILIGFFLAKNISVPVLELRDAATRVGRGDLTQRVFNKSRDEIGELGTAFNKMVGDLAMARKEVEDRTRELVIEKKKSDELLEDLKKTLIDLKATQEQLIRQEKLASIGQLTKGLVDRLLNPLNYVTNFAALSIELLKEGREVLDANTYAADDYLQTELLPLFDMIEANTGKIEEHSFSLTRIVRSMDKLLKAKSDTFIEVAVNSYMESQFLKYKKEHEHADAAIDFSLIKGSDYQNSSVSILPAEMNSVFVSLLDNATYSLHEKSSLDKDFKPELIIETSFQESCVEIKIRDNGKGISDVDRKQLFSPFFTTKPTSEGTGLGLFVSQDIIRAHKGSISVDTQQGLFTAITIKLPLMSS</sequence>
<evidence type="ECO:0000256" key="1">
    <source>
        <dbReference type="ARBA" id="ARBA00000085"/>
    </source>
</evidence>
<dbReference type="PROSITE" id="PS50109">
    <property type="entry name" value="HIS_KIN"/>
    <property type="match status" value="1"/>
</dbReference>
<dbReference type="Pfam" id="PF02518">
    <property type="entry name" value="HATPase_c"/>
    <property type="match status" value="1"/>
</dbReference>
<keyword evidence="5" id="KW-0808">Transferase</keyword>
<dbReference type="PANTHER" id="PTHR43065">
    <property type="entry name" value="SENSOR HISTIDINE KINASE"/>
    <property type="match status" value="1"/>
</dbReference>
<evidence type="ECO:0000313" key="11">
    <source>
        <dbReference type="EMBL" id="MFD1874661.1"/>
    </source>
</evidence>
<evidence type="ECO:0000313" key="12">
    <source>
        <dbReference type="Proteomes" id="UP001597197"/>
    </source>
</evidence>
<evidence type="ECO:0000259" key="9">
    <source>
        <dbReference type="PROSITE" id="PS50109"/>
    </source>
</evidence>
<keyword evidence="11" id="KW-0067">ATP-binding</keyword>
<dbReference type="PROSITE" id="PS50885">
    <property type="entry name" value="HAMP"/>
    <property type="match status" value="1"/>
</dbReference>